<dbReference type="EMBL" id="LBWP01000008">
    <property type="protein sequence ID" value="KKR11385.1"/>
    <property type="molecule type" value="Genomic_DNA"/>
</dbReference>
<dbReference type="Proteomes" id="UP000034246">
    <property type="component" value="Unassembled WGS sequence"/>
</dbReference>
<comment type="caution">
    <text evidence="1">The sequence shown here is derived from an EMBL/GenBank/DDBJ whole genome shotgun (WGS) entry which is preliminary data.</text>
</comment>
<evidence type="ECO:0000313" key="2">
    <source>
        <dbReference type="Proteomes" id="UP000034246"/>
    </source>
</evidence>
<dbReference type="STRING" id="1618550.UT39_C0008G0018"/>
<sequence length="92" mass="10250">MFLDIVAYNIEMPKAEFACERQLRELNPTGPVTFQVESDEITEGSEVNCLSGTCPLIHKCSKTATIERSKYFRVSDVPLGDWAGSVEPKPQV</sequence>
<gene>
    <name evidence="1" type="ORF">UT39_C0008G0018</name>
</gene>
<reference evidence="1 2" key="1">
    <citation type="journal article" date="2015" name="Nature">
        <title>rRNA introns, odd ribosomes, and small enigmatic genomes across a large radiation of phyla.</title>
        <authorList>
            <person name="Brown C.T."/>
            <person name="Hug L.A."/>
            <person name="Thomas B.C."/>
            <person name="Sharon I."/>
            <person name="Castelle C.J."/>
            <person name="Singh A."/>
            <person name="Wilkins M.J."/>
            <person name="Williams K.H."/>
            <person name="Banfield J.F."/>
        </authorList>
    </citation>
    <scope>NUCLEOTIDE SEQUENCE [LARGE SCALE GENOMIC DNA]</scope>
</reference>
<name>A0A0G0QLV6_9BACT</name>
<proteinExistence type="predicted"/>
<dbReference type="AlphaFoldDB" id="A0A0G0QLV6"/>
<organism evidence="1 2">
    <name type="scientific">Candidatus Woesebacteria bacterium GW2011_GWA1_39_21</name>
    <dbReference type="NCBI Taxonomy" id="1618550"/>
    <lineage>
        <taxon>Bacteria</taxon>
        <taxon>Candidatus Woeseibacteriota</taxon>
    </lineage>
</organism>
<protein>
    <submittedName>
        <fullName evidence="1">Uncharacterized protein</fullName>
    </submittedName>
</protein>
<evidence type="ECO:0000313" key="1">
    <source>
        <dbReference type="EMBL" id="KKR11385.1"/>
    </source>
</evidence>
<accession>A0A0G0QLV6</accession>